<feature type="domain" description="Mycothiol-dependent maleylpyruvate isomerase metal-binding" evidence="1">
    <location>
        <begin position="35"/>
        <end position="155"/>
    </location>
</feature>
<dbReference type="Gene3D" id="1.20.120.450">
    <property type="entry name" value="dinb family like domain"/>
    <property type="match status" value="1"/>
</dbReference>
<evidence type="ECO:0000313" key="3">
    <source>
        <dbReference type="Proteomes" id="UP000315344"/>
    </source>
</evidence>
<comment type="caution">
    <text evidence="2">The sequence shown here is derived from an EMBL/GenBank/DDBJ whole genome shotgun (WGS) entry which is preliminary data.</text>
</comment>
<evidence type="ECO:0000313" key="2">
    <source>
        <dbReference type="EMBL" id="TKW67250.1"/>
    </source>
</evidence>
<protein>
    <submittedName>
        <fullName evidence="2">Maleylpyruvate isomerase</fullName>
    </submittedName>
</protein>
<dbReference type="GO" id="GO:0016853">
    <property type="term" value="F:isomerase activity"/>
    <property type="evidence" value="ECO:0007669"/>
    <property type="project" value="UniProtKB-KW"/>
</dbReference>
<dbReference type="InterPro" id="IPR024344">
    <property type="entry name" value="MDMPI_metal-binding"/>
</dbReference>
<keyword evidence="2" id="KW-0670">Pyruvate</keyword>
<gene>
    <name evidence="2" type="ORF">DI616_06205</name>
</gene>
<proteinExistence type="predicted"/>
<keyword evidence="2" id="KW-0413">Isomerase</keyword>
<dbReference type="GO" id="GO:0046872">
    <property type="term" value="F:metal ion binding"/>
    <property type="evidence" value="ECO:0007669"/>
    <property type="project" value="InterPro"/>
</dbReference>
<sequence>MSDLDQARADLRARQGTGARYDAASAPAEALHMARRGVAYMARLINNLNDAALSEASDRAGWSRRRVIAASALQAREIAQALEDATGQKGDRAPTDLAALDLAETLPPRALRHLVNHADTHLNVVWRDLSDADWDAPVTLSGRTGPARDTALLRAGALWRAALDLRAGARLRDVPKGIGLKSGAAT</sequence>
<dbReference type="AlphaFoldDB" id="A0A533IB03"/>
<dbReference type="Pfam" id="PF11716">
    <property type="entry name" value="MDMPI_N"/>
    <property type="match status" value="1"/>
</dbReference>
<reference evidence="2 3" key="1">
    <citation type="journal article" date="2017" name="Nat. Commun.">
        <title>In situ click chemistry generation of cyclooxygenase-2 inhibitors.</title>
        <authorList>
            <person name="Bhardwaj A."/>
            <person name="Kaur J."/>
            <person name="Wuest M."/>
            <person name="Wuest F."/>
        </authorList>
    </citation>
    <scope>NUCLEOTIDE SEQUENCE [LARGE SCALE GENOMIC DNA]</scope>
    <source>
        <strain evidence="2">S2_012_000_R3_94</strain>
    </source>
</reference>
<organism evidence="2 3">
    <name type="scientific">Paracoccus denitrificans</name>
    <dbReference type="NCBI Taxonomy" id="266"/>
    <lineage>
        <taxon>Bacteria</taxon>
        <taxon>Pseudomonadati</taxon>
        <taxon>Pseudomonadota</taxon>
        <taxon>Alphaproteobacteria</taxon>
        <taxon>Rhodobacterales</taxon>
        <taxon>Paracoccaceae</taxon>
        <taxon>Paracoccus</taxon>
    </lineage>
</organism>
<accession>A0A533IB03</accession>
<name>A0A533IB03_PARDE</name>
<dbReference type="SUPFAM" id="SSF109854">
    <property type="entry name" value="DinB/YfiT-like putative metalloenzymes"/>
    <property type="match status" value="1"/>
</dbReference>
<evidence type="ECO:0000259" key="1">
    <source>
        <dbReference type="Pfam" id="PF11716"/>
    </source>
</evidence>
<dbReference type="Proteomes" id="UP000315344">
    <property type="component" value="Unassembled WGS sequence"/>
</dbReference>
<dbReference type="EMBL" id="VAFL01000004">
    <property type="protein sequence ID" value="TKW67250.1"/>
    <property type="molecule type" value="Genomic_DNA"/>
</dbReference>
<dbReference type="InterPro" id="IPR034660">
    <property type="entry name" value="DinB/YfiT-like"/>
</dbReference>